<sequence>MSVHADEDTPNSAAETMMPANIDGKSDERFGALRETFEDELSHGDELGASVAVTIDGEFAVDL</sequence>
<proteinExistence type="predicted"/>
<evidence type="ECO:0000313" key="2">
    <source>
        <dbReference type="EMBL" id="GAA3587416.1"/>
    </source>
</evidence>
<dbReference type="Proteomes" id="UP001500689">
    <property type="component" value="Unassembled WGS sequence"/>
</dbReference>
<reference evidence="3" key="1">
    <citation type="journal article" date="2019" name="Int. J. Syst. Evol. Microbiol.">
        <title>The Global Catalogue of Microorganisms (GCM) 10K type strain sequencing project: providing services to taxonomists for standard genome sequencing and annotation.</title>
        <authorList>
            <consortium name="The Broad Institute Genomics Platform"/>
            <consortium name="The Broad Institute Genome Sequencing Center for Infectious Disease"/>
            <person name="Wu L."/>
            <person name="Ma J."/>
        </authorList>
    </citation>
    <scope>NUCLEOTIDE SEQUENCE [LARGE SCALE GENOMIC DNA]</scope>
    <source>
        <strain evidence="3">JCM 16898</strain>
    </source>
</reference>
<keyword evidence="3" id="KW-1185">Reference proteome</keyword>
<dbReference type="EMBL" id="BAAAZN010000035">
    <property type="protein sequence ID" value="GAA3587416.1"/>
    <property type="molecule type" value="Genomic_DNA"/>
</dbReference>
<evidence type="ECO:0000256" key="1">
    <source>
        <dbReference type="SAM" id="MobiDB-lite"/>
    </source>
</evidence>
<evidence type="ECO:0000313" key="3">
    <source>
        <dbReference type="Proteomes" id="UP001500689"/>
    </source>
</evidence>
<comment type="caution">
    <text evidence="2">The sequence shown here is derived from an EMBL/GenBank/DDBJ whole genome shotgun (WGS) entry which is preliminary data.</text>
</comment>
<name>A0ABP6YNP6_9PSEU</name>
<dbReference type="RefSeq" id="WP_344869317.1">
    <property type="nucleotide sequence ID" value="NZ_BAAAZN010000035.1"/>
</dbReference>
<accession>A0ABP6YNP6</accession>
<protein>
    <submittedName>
        <fullName evidence="2">Uncharacterized protein</fullName>
    </submittedName>
</protein>
<organism evidence="2 3">
    <name type="scientific">Amycolatopsis ultiminotia</name>
    <dbReference type="NCBI Taxonomy" id="543629"/>
    <lineage>
        <taxon>Bacteria</taxon>
        <taxon>Bacillati</taxon>
        <taxon>Actinomycetota</taxon>
        <taxon>Actinomycetes</taxon>
        <taxon>Pseudonocardiales</taxon>
        <taxon>Pseudonocardiaceae</taxon>
        <taxon>Amycolatopsis</taxon>
    </lineage>
</organism>
<feature type="region of interest" description="Disordered" evidence="1">
    <location>
        <begin position="1"/>
        <end position="25"/>
    </location>
</feature>
<gene>
    <name evidence="2" type="ORF">GCM10022222_85100</name>
</gene>